<accession>A0A3L8DBZ0</accession>
<reference evidence="1 2" key="1">
    <citation type="journal article" date="2018" name="Genome Res.">
        <title>The genomic architecture and molecular evolution of ant odorant receptors.</title>
        <authorList>
            <person name="McKenzie S.K."/>
            <person name="Kronauer D.J.C."/>
        </authorList>
    </citation>
    <scope>NUCLEOTIDE SEQUENCE [LARGE SCALE GENOMIC DNA]</scope>
    <source>
        <strain evidence="1">Clonal line C1</strain>
    </source>
</reference>
<proteinExistence type="predicted"/>
<dbReference type="AlphaFoldDB" id="A0A3L8DBZ0"/>
<organism evidence="1 2">
    <name type="scientific">Ooceraea biroi</name>
    <name type="common">Clonal raider ant</name>
    <name type="synonym">Cerapachys biroi</name>
    <dbReference type="NCBI Taxonomy" id="2015173"/>
    <lineage>
        <taxon>Eukaryota</taxon>
        <taxon>Metazoa</taxon>
        <taxon>Ecdysozoa</taxon>
        <taxon>Arthropoda</taxon>
        <taxon>Hexapoda</taxon>
        <taxon>Insecta</taxon>
        <taxon>Pterygota</taxon>
        <taxon>Neoptera</taxon>
        <taxon>Endopterygota</taxon>
        <taxon>Hymenoptera</taxon>
        <taxon>Apocrita</taxon>
        <taxon>Aculeata</taxon>
        <taxon>Formicoidea</taxon>
        <taxon>Formicidae</taxon>
        <taxon>Dorylinae</taxon>
        <taxon>Ooceraea</taxon>
    </lineage>
</organism>
<protein>
    <submittedName>
        <fullName evidence="1">Uncharacterized protein</fullName>
    </submittedName>
</protein>
<evidence type="ECO:0000313" key="1">
    <source>
        <dbReference type="EMBL" id="RLU18017.1"/>
    </source>
</evidence>
<gene>
    <name evidence="1" type="ORF">DMN91_010258</name>
</gene>
<evidence type="ECO:0000313" key="2">
    <source>
        <dbReference type="Proteomes" id="UP000279307"/>
    </source>
</evidence>
<dbReference type="Proteomes" id="UP000279307">
    <property type="component" value="Chromosome 10"/>
</dbReference>
<comment type="caution">
    <text evidence="1">The sequence shown here is derived from an EMBL/GenBank/DDBJ whole genome shotgun (WGS) entry which is preliminary data.</text>
</comment>
<sequence length="75" mass="7808">MRCCDRRDCHLDNATLFEQRDATHRGLSVGGEGGYGGGPCEPATGLVAEDTSRILIPGITNNLTAGVDCTAIDTA</sequence>
<dbReference type="EMBL" id="QOIP01000010">
    <property type="protein sequence ID" value="RLU18017.1"/>
    <property type="molecule type" value="Genomic_DNA"/>
</dbReference>
<name>A0A3L8DBZ0_OOCBI</name>